<evidence type="ECO:0000256" key="1">
    <source>
        <dbReference type="SAM" id="MobiDB-lite"/>
    </source>
</evidence>
<accession>A0A1J6INK9</accession>
<keyword evidence="3" id="KW-1185">Reference proteome</keyword>
<feature type="region of interest" description="Disordered" evidence="1">
    <location>
        <begin position="60"/>
        <end position="82"/>
    </location>
</feature>
<dbReference type="Gramene" id="OIT00427">
    <property type="protein sequence ID" value="OIT00427"/>
    <property type="gene ID" value="A4A49_59759"/>
</dbReference>
<dbReference type="Proteomes" id="UP000187609">
    <property type="component" value="Unassembled WGS sequence"/>
</dbReference>
<name>A0A1J6INK9_NICAT</name>
<protein>
    <submittedName>
        <fullName evidence="2">Uncharacterized protein</fullName>
    </submittedName>
</protein>
<feature type="region of interest" description="Disordered" evidence="1">
    <location>
        <begin position="1"/>
        <end position="25"/>
    </location>
</feature>
<organism evidence="2 3">
    <name type="scientific">Nicotiana attenuata</name>
    <name type="common">Coyote tobacco</name>
    <dbReference type="NCBI Taxonomy" id="49451"/>
    <lineage>
        <taxon>Eukaryota</taxon>
        <taxon>Viridiplantae</taxon>
        <taxon>Streptophyta</taxon>
        <taxon>Embryophyta</taxon>
        <taxon>Tracheophyta</taxon>
        <taxon>Spermatophyta</taxon>
        <taxon>Magnoliopsida</taxon>
        <taxon>eudicotyledons</taxon>
        <taxon>Gunneridae</taxon>
        <taxon>Pentapetalae</taxon>
        <taxon>asterids</taxon>
        <taxon>lamiids</taxon>
        <taxon>Solanales</taxon>
        <taxon>Solanaceae</taxon>
        <taxon>Nicotianoideae</taxon>
        <taxon>Nicotianeae</taxon>
        <taxon>Nicotiana</taxon>
    </lineage>
</organism>
<feature type="compositionally biased region" description="Polar residues" evidence="1">
    <location>
        <begin position="60"/>
        <end position="70"/>
    </location>
</feature>
<reference evidence="2" key="1">
    <citation type="submission" date="2016-11" db="EMBL/GenBank/DDBJ databases">
        <title>The genome of Nicotiana attenuata.</title>
        <authorList>
            <person name="Xu S."/>
            <person name="Brockmoeller T."/>
            <person name="Gaquerel E."/>
            <person name="Navarro A."/>
            <person name="Kuhl H."/>
            <person name="Gase K."/>
            <person name="Ling Z."/>
            <person name="Zhou W."/>
            <person name="Kreitzer C."/>
            <person name="Stanke M."/>
            <person name="Tang H."/>
            <person name="Lyons E."/>
            <person name="Pandey P."/>
            <person name="Pandey S.P."/>
            <person name="Timmermann B."/>
            <person name="Baldwin I.T."/>
        </authorList>
    </citation>
    <scope>NUCLEOTIDE SEQUENCE [LARGE SCALE GENOMIC DNA]</scope>
    <source>
        <strain evidence="2">UT</strain>
    </source>
</reference>
<evidence type="ECO:0000313" key="2">
    <source>
        <dbReference type="EMBL" id="OIT00427.1"/>
    </source>
</evidence>
<comment type="caution">
    <text evidence="2">The sequence shown here is derived from an EMBL/GenBank/DDBJ whole genome shotgun (WGS) entry which is preliminary data.</text>
</comment>
<dbReference type="EMBL" id="MJEQ01037189">
    <property type="protein sequence ID" value="OIT00427.1"/>
    <property type="molecule type" value="Genomic_DNA"/>
</dbReference>
<feature type="compositionally biased region" description="Polar residues" evidence="1">
    <location>
        <begin position="13"/>
        <end position="23"/>
    </location>
</feature>
<evidence type="ECO:0000313" key="3">
    <source>
        <dbReference type="Proteomes" id="UP000187609"/>
    </source>
</evidence>
<sequence>MKLTQDLGILSPNMRNSTPQSAAEKTGMGNLEVNIVPLVDVSSIEAACNQKEKSIIEENITNSKSKNITSRTKHSKEQQTQNQTITKAIDQEAAKIEIGKNEKKWTNLFTGNKMATRGMDLVFIPPTIHDGVKK</sequence>
<proteinExistence type="predicted"/>
<dbReference type="AlphaFoldDB" id="A0A1J6INK9"/>
<feature type="non-terminal residue" evidence="2">
    <location>
        <position position="134"/>
    </location>
</feature>
<gene>
    <name evidence="2" type="ORF">A4A49_59759</name>
</gene>